<protein>
    <submittedName>
        <fullName evidence="2">Uncharacterized protein</fullName>
    </submittedName>
</protein>
<dbReference type="AlphaFoldDB" id="A0A382NP19"/>
<feature type="compositionally biased region" description="Basic and acidic residues" evidence="1">
    <location>
        <begin position="1"/>
        <end position="18"/>
    </location>
</feature>
<dbReference type="EMBL" id="UINC01101433">
    <property type="protein sequence ID" value="SVC62238.1"/>
    <property type="molecule type" value="Genomic_DNA"/>
</dbReference>
<reference evidence="2" key="1">
    <citation type="submission" date="2018-05" db="EMBL/GenBank/DDBJ databases">
        <authorList>
            <person name="Lanie J.A."/>
            <person name="Ng W.-L."/>
            <person name="Kazmierczak K.M."/>
            <person name="Andrzejewski T.M."/>
            <person name="Davidsen T.M."/>
            <person name="Wayne K.J."/>
            <person name="Tettelin H."/>
            <person name="Glass J.I."/>
            <person name="Rusch D."/>
            <person name="Podicherti R."/>
            <person name="Tsui H.-C.T."/>
            <person name="Winkler M.E."/>
        </authorList>
    </citation>
    <scope>NUCLEOTIDE SEQUENCE</scope>
</reference>
<evidence type="ECO:0000313" key="2">
    <source>
        <dbReference type="EMBL" id="SVC62238.1"/>
    </source>
</evidence>
<proteinExistence type="predicted"/>
<sequence length="32" mass="3428">MHEGIDIKCTRRDPKGEPIDPVSAAADGTIAY</sequence>
<feature type="non-terminal residue" evidence="2">
    <location>
        <position position="32"/>
    </location>
</feature>
<name>A0A382NP19_9ZZZZ</name>
<feature type="region of interest" description="Disordered" evidence="1">
    <location>
        <begin position="1"/>
        <end position="32"/>
    </location>
</feature>
<gene>
    <name evidence="2" type="ORF">METZ01_LOCUS315092</name>
</gene>
<accession>A0A382NP19</accession>
<evidence type="ECO:0000256" key="1">
    <source>
        <dbReference type="SAM" id="MobiDB-lite"/>
    </source>
</evidence>
<organism evidence="2">
    <name type="scientific">marine metagenome</name>
    <dbReference type="NCBI Taxonomy" id="408172"/>
    <lineage>
        <taxon>unclassified sequences</taxon>
        <taxon>metagenomes</taxon>
        <taxon>ecological metagenomes</taxon>
    </lineage>
</organism>